<feature type="region of interest" description="Disordered" evidence="1">
    <location>
        <begin position="19"/>
        <end position="73"/>
    </location>
</feature>
<reference evidence="2 3" key="1">
    <citation type="journal article" date="2020" name="Mol. Plant">
        <title>The Chromosome-Based Rubber Tree Genome Provides New Insights into Spurge Genome Evolution and Rubber Biosynthesis.</title>
        <authorList>
            <person name="Liu J."/>
            <person name="Shi C."/>
            <person name="Shi C.C."/>
            <person name="Li W."/>
            <person name="Zhang Q.J."/>
            <person name="Zhang Y."/>
            <person name="Li K."/>
            <person name="Lu H.F."/>
            <person name="Shi C."/>
            <person name="Zhu S.T."/>
            <person name="Xiao Z.Y."/>
            <person name="Nan H."/>
            <person name="Yue Y."/>
            <person name="Zhu X.G."/>
            <person name="Wu Y."/>
            <person name="Hong X.N."/>
            <person name="Fan G.Y."/>
            <person name="Tong Y."/>
            <person name="Zhang D."/>
            <person name="Mao C.L."/>
            <person name="Liu Y.L."/>
            <person name="Hao S.J."/>
            <person name="Liu W.Q."/>
            <person name="Lv M.Q."/>
            <person name="Zhang H.B."/>
            <person name="Liu Y."/>
            <person name="Hu-Tang G.R."/>
            <person name="Wang J.P."/>
            <person name="Wang J.H."/>
            <person name="Sun Y.H."/>
            <person name="Ni S.B."/>
            <person name="Chen W.B."/>
            <person name="Zhang X.C."/>
            <person name="Jiao Y.N."/>
            <person name="Eichler E.E."/>
            <person name="Li G.H."/>
            <person name="Liu X."/>
            <person name="Gao L.Z."/>
        </authorList>
    </citation>
    <scope>NUCLEOTIDE SEQUENCE [LARGE SCALE GENOMIC DNA]</scope>
    <source>
        <strain evidence="3">cv. GT1</strain>
        <tissue evidence="2">Leaf</tissue>
    </source>
</reference>
<keyword evidence="3" id="KW-1185">Reference proteome</keyword>
<name>A0A6A6L3P8_HEVBR</name>
<evidence type="ECO:0000256" key="1">
    <source>
        <dbReference type="SAM" id="MobiDB-lite"/>
    </source>
</evidence>
<accession>A0A6A6L3P8</accession>
<sequence length="110" mass="12641">MLKTPEDWRQLKRFNLASYSSPMQGLTRTPHHQLSDSDIYPSTFQSTPGRRNSQKMYGKSSLETPRKKLSKNSLPMISANGLLQMRKESLLTPNSTSTSSRPRRKWLLCL</sequence>
<dbReference type="Proteomes" id="UP000467840">
    <property type="component" value="Chromosome 7"/>
</dbReference>
<dbReference type="AlphaFoldDB" id="A0A6A6L3P8"/>
<organism evidence="2 3">
    <name type="scientific">Hevea brasiliensis</name>
    <name type="common">Para rubber tree</name>
    <name type="synonym">Siphonia brasiliensis</name>
    <dbReference type="NCBI Taxonomy" id="3981"/>
    <lineage>
        <taxon>Eukaryota</taxon>
        <taxon>Viridiplantae</taxon>
        <taxon>Streptophyta</taxon>
        <taxon>Embryophyta</taxon>
        <taxon>Tracheophyta</taxon>
        <taxon>Spermatophyta</taxon>
        <taxon>Magnoliopsida</taxon>
        <taxon>eudicotyledons</taxon>
        <taxon>Gunneridae</taxon>
        <taxon>Pentapetalae</taxon>
        <taxon>rosids</taxon>
        <taxon>fabids</taxon>
        <taxon>Malpighiales</taxon>
        <taxon>Euphorbiaceae</taxon>
        <taxon>Crotonoideae</taxon>
        <taxon>Micrandreae</taxon>
        <taxon>Hevea</taxon>
    </lineage>
</organism>
<proteinExistence type="predicted"/>
<dbReference type="EMBL" id="JAAGAX010000013">
    <property type="protein sequence ID" value="KAF2295584.1"/>
    <property type="molecule type" value="Genomic_DNA"/>
</dbReference>
<evidence type="ECO:0000313" key="2">
    <source>
        <dbReference type="EMBL" id="KAF2295584.1"/>
    </source>
</evidence>
<feature type="compositionally biased region" description="Polar residues" evidence="1">
    <location>
        <begin position="40"/>
        <end position="55"/>
    </location>
</feature>
<comment type="caution">
    <text evidence="2">The sequence shown here is derived from an EMBL/GenBank/DDBJ whole genome shotgun (WGS) entry which is preliminary data.</text>
</comment>
<protein>
    <submittedName>
        <fullName evidence="2">Uncharacterized protein</fullName>
    </submittedName>
</protein>
<evidence type="ECO:0000313" key="3">
    <source>
        <dbReference type="Proteomes" id="UP000467840"/>
    </source>
</evidence>
<gene>
    <name evidence="2" type="ORF">GH714_033237</name>
</gene>